<dbReference type="InterPro" id="IPR001854">
    <property type="entry name" value="Ribosomal_uL29"/>
</dbReference>
<dbReference type="Pfam" id="PF00831">
    <property type="entry name" value="Ribosomal_L29"/>
    <property type="match status" value="1"/>
</dbReference>
<keyword evidence="3" id="KW-0687">Ribonucleoprotein</keyword>
<evidence type="ECO:0000256" key="3">
    <source>
        <dbReference type="ARBA" id="ARBA00023274"/>
    </source>
</evidence>
<geneLocation type="plastid" evidence="4"/>
<protein>
    <submittedName>
        <fullName evidence="4">Ribosomal protein L29</fullName>
    </submittedName>
</protein>
<proteinExistence type="inferred from homology"/>
<gene>
    <name evidence="4" type="primary">rpl29</name>
</gene>
<dbReference type="GO" id="GO:1990904">
    <property type="term" value="C:ribonucleoprotein complex"/>
    <property type="evidence" value="ECO:0007669"/>
    <property type="project" value="UniProtKB-KW"/>
</dbReference>
<accession>A0A3G3MHC8</accession>
<evidence type="ECO:0000313" key="4">
    <source>
        <dbReference type="EMBL" id="AYR06230.1"/>
    </source>
</evidence>
<dbReference type="Gene3D" id="1.10.287.310">
    <property type="match status" value="1"/>
</dbReference>
<name>A0A3G3MHC8_9FLOR</name>
<dbReference type="NCBIfam" id="TIGR00012">
    <property type="entry name" value="L29"/>
    <property type="match status" value="1"/>
</dbReference>
<dbReference type="EMBL" id="MH281629">
    <property type="protein sequence ID" value="AYR06230.1"/>
    <property type="molecule type" value="Genomic_DNA"/>
</dbReference>
<dbReference type="SUPFAM" id="SSF46561">
    <property type="entry name" value="Ribosomal protein L29 (L29p)"/>
    <property type="match status" value="1"/>
</dbReference>
<evidence type="ECO:0000256" key="1">
    <source>
        <dbReference type="ARBA" id="ARBA00009254"/>
    </source>
</evidence>
<dbReference type="GO" id="GO:0005840">
    <property type="term" value="C:ribosome"/>
    <property type="evidence" value="ECO:0007669"/>
    <property type="project" value="UniProtKB-KW"/>
</dbReference>
<evidence type="ECO:0000256" key="2">
    <source>
        <dbReference type="ARBA" id="ARBA00022980"/>
    </source>
</evidence>
<dbReference type="HAMAP" id="MF_00374">
    <property type="entry name" value="Ribosomal_uL29"/>
    <property type="match status" value="1"/>
</dbReference>
<dbReference type="InterPro" id="IPR036049">
    <property type="entry name" value="Ribosomal_uL29_sf"/>
</dbReference>
<organism evidence="4">
    <name type="scientific">Renouxia sp</name>
    <dbReference type="NCBI Taxonomy" id="2485823"/>
    <lineage>
        <taxon>Eukaryota</taxon>
        <taxon>Rhodophyta</taxon>
        <taxon>Florideophyceae</taxon>
        <taxon>Corallinophycidae</taxon>
        <taxon>Rhodogorgonales</taxon>
        <taxon>Rhodogorgonaceae</taxon>
        <taxon>Renouxia</taxon>
    </lineage>
</organism>
<dbReference type="GO" id="GO:0006412">
    <property type="term" value="P:translation"/>
    <property type="evidence" value="ECO:0007669"/>
    <property type="project" value="InterPro"/>
</dbReference>
<keyword evidence="4" id="KW-0934">Plastid</keyword>
<dbReference type="GO" id="GO:0003735">
    <property type="term" value="F:structural constituent of ribosome"/>
    <property type="evidence" value="ECO:0007669"/>
    <property type="project" value="InterPro"/>
</dbReference>
<keyword evidence="2 4" id="KW-0689">Ribosomal protein</keyword>
<dbReference type="AlphaFoldDB" id="A0A3G3MHC8"/>
<comment type="similarity">
    <text evidence="1">Belongs to the universal ribosomal protein uL29 family.</text>
</comment>
<reference evidence="4" key="1">
    <citation type="journal article" date="2018" name="Genome Biol. Evol.">
        <title>Mitochondrial and Plastid Genomes from Coralline Red Algae Provide Insights into the Incongruent Evolutionary Histories of Organelles.</title>
        <authorList>
            <person name="Lee J."/>
            <person name="Song H.J."/>
            <person name="In Park S."/>
            <person name="Lee Y.M."/>
            <person name="Jeong S.Y."/>
            <person name="Oh Cho T."/>
            <person name="Kim J.H."/>
            <person name="Choi H.G."/>
            <person name="Choi C.G."/>
            <person name="Nelson W.A."/>
            <person name="Fredericq S."/>
            <person name="Bhattacharya D."/>
            <person name="Su Yoon H."/>
        </authorList>
    </citation>
    <scope>NUCLEOTIDE SEQUENCE</scope>
</reference>
<sequence>MSLLKMDYLRDMSKTEIYNKILEVKKEIFDLKFKQATRQTVKRHLLKHKKHLLAQLLTLESQPS</sequence>